<dbReference type="PANTHER" id="PTHR32196">
    <property type="entry name" value="ABC TRANSPORTER PERMEASE PROTEIN YPHD-RELATED-RELATED"/>
    <property type="match status" value="1"/>
</dbReference>
<evidence type="ECO:0000256" key="5">
    <source>
        <dbReference type="ARBA" id="ARBA00023136"/>
    </source>
</evidence>
<dbReference type="GO" id="GO:0022857">
    <property type="term" value="F:transmembrane transporter activity"/>
    <property type="evidence" value="ECO:0007669"/>
    <property type="project" value="InterPro"/>
</dbReference>
<accession>A0A9J6R8H7</accession>
<dbReference type="CDD" id="cd06579">
    <property type="entry name" value="TM_PBP1_transp_AraH_like"/>
    <property type="match status" value="1"/>
</dbReference>
<keyword evidence="3 6" id="KW-0812">Transmembrane</keyword>
<evidence type="ECO:0000256" key="6">
    <source>
        <dbReference type="SAM" id="Phobius"/>
    </source>
</evidence>
<evidence type="ECO:0000256" key="4">
    <source>
        <dbReference type="ARBA" id="ARBA00022989"/>
    </source>
</evidence>
<evidence type="ECO:0000313" key="7">
    <source>
        <dbReference type="EMBL" id="MCZ0701611.1"/>
    </source>
</evidence>
<feature type="transmembrane region" description="Helical" evidence="6">
    <location>
        <begin position="209"/>
        <end position="229"/>
    </location>
</feature>
<evidence type="ECO:0000256" key="1">
    <source>
        <dbReference type="ARBA" id="ARBA00004651"/>
    </source>
</evidence>
<reference evidence="7" key="1">
    <citation type="submission" date="2022-11" db="EMBL/GenBank/DDBJ databases">
        <title>WGS of Natronobacillus azotifigens 24KS-1, an anaerobic diazotrophic haloalkaliphile from soda-rich habitats.</title>
        <authorList>
            <person name="Sorokin D.Y."/>
            <person name="Merkel A.Y."/>
        </authorList>
    </citation>
    <scope>NUCLEOTIDE SEQUENCE</scope>
    <source>
        <strain evidence="7">24KS-1</strain>
    </source>
</reference>
<dbReference type="Pfam" id="PF02653">
    <property type="entry name" value="BPD_transp_2"/>
    <property type="match status" value="1"/>
</dbReference>
<feature type="transmembrane region" description="Helical" evidence="6">
    <location>
        <begin position="15"/>
        <end position="33"/>
    </location>
</feature>
<gene>
    <name evidence="7" type="ORF">OWO01_00105</name>
</gene>
<organism evidence="7 8">
    <name type="scientific">Natronobacillus azotifigens</name>
    <dbReference type="NCBI Taxonomy" id="472978"/>
    <lineage>
        <taxon>Bacteria</taxon>
        <taxon>Bacillati</taxon>
        <taxon>Bacillota</taxon>
        <taxon>Bacilli</taxon>
        <taxon>Bacillales</taxon>
        <taxon>Bacillaceae</taxon>
        <taxon>Natronobacillus</taxon>
    </lineage>
</organism>
<dbReference type="AlphaFoldDB" id="A0A9J6R8H7"/>
<proteinExistence type="predicted"/>
<evidence type="ECO:0000313" key="8">
    <source>
        <dbReference type="Proteomes" id="UP001084197"/>
    </source>
</evidence>
<feature type="transmembrane region" description="Helical" evidence="6">
    <location>
        <begin position="39"/>
        <end position="65"/>
    </location>
</feature>
<feature type="transmembrane region" description="Helical" evidence="6">
    <location>
        <begin position="266"/>
        <end position="288"/>
    </location>
</feature>
<feature type="transmembrane region" description="Helical" evidence="6">
    <location>
        <begin position="95"/>
        <end position="117"/>
    </location>
</feature>
<keyword evidence="5 6" id="KW-0472">Membrane</keyword>
<feature type="transmembrane region" description="Helical" evidence="6">
    <location>
        <begin position="294"/>
        <end position="312"/>
    </location>
</feature>
<keyword evidence="8" id="KW-1185">Reference proteome</keyword>
<comment type="subcellular location">
    <subcellularLocation>
        <location evidence="1">Cell membrane</location>
        <topology evidence="1">Multi-pass membrane protein</topology>
    </subcellularLocation>
</comment>
<sequence>MVERFTNKFSGLKRITNYSSWFGLIALISIYYIQMGESITAYSMGIIIEQAVIVAIVATGAIFIFSFGQFDISLGAATAVAAMVSVITYNRTESIFLMLLASILVGVSIGVIESILAVLLNLPVFVLTVAMLSILSSLVRVLLGGQSSISIPSDAVAAFDNVPFKLFILICYFLLCFFIFNYTKVGRESKFLGANPIAAKQSGVSNKKITIIAFILVGIGVGLAGFLTVIRAPMLGQTTAASLGLDVLVAIVFGGMPLSGGARSKISAAVVGAFSIVLLNQVLLSFGFSSGQNQIAKAILFLFVVFVATINYRKKILPR</sequence>
<name>A0A9J6R8H7_9BACI</name>
<dbReference type="EMBL" id="JAPRAT010000001">
    <property type="protein sequence ID" value="MCZ0701611.1"/>
    <property type="molecule type" value="Genomic_DNA"/>
</dbReference>
<evidence type="ECO:0000256" key="2">
    <source>
        <dbReference type="ARBA" id="ARBA00022475"/>
    </source>
</evidence>
<dbReference type="GO" id="GO:0005886">
    <property type="term" value="C:plasma membrane"/>
    <property type="evidence" value="ECO:0007669"/>
    <property type="project" value="UniProtKB-SubCell"/>
</dbReference>
<feature type="transmembrane region" description="Helical" evidence="6">
    <location>
        <begin position="124"/>
        <end position="143"/>
    </location>
</feature>
<feature type="transmembrane region" description="Helical" evidence="6">
    <location>
        <begin position="235"/>
        <end position="254"/>
    </location>
</feature>
<keyword evidence="4 6" id="KW-1133">Transmembrane helix</keyword>
<feature type="transmembrane region" description="Helical" evidence="6">
    <location>
        <begin position="72"/>
        <end position="89"/>
    </location>
</feature>
<dbReference type="InterPro" id="IPR001851">
    <property type="entry name" value="ABC_transp_permease"/>
</dbReference>
<comment type="caution">
    <text evidence="7">The sequence shown here is derived from an EMBL/GenBank/DDBJ whole genome shotgun (WGS) entry which is preliminary data.</text>
</comment>
<evidence type="ECO:0000256" key="3">
    <source>
        <dbReference type="ARBA" id="ARBA00022692"/>
    </source>
</evidence>
<feature type="transmembrane region" description="Helical" evidence="6">
    <location>
        <begin position="163"/>
        <end position="182"/>
    </location>
</feature>
<protein>
    <submittedName>
        <fullName evidence="7">ABC transporter permease</fullName>
    </submittedName>
</protein>
<dbReference type="RefSeq" id="WP_268778383.1">
    <property type="nucleotide sequence ID" value="NZ_JAPRAT010000001.1"/>
</dbReference>
<dbReference type="Proteomes" id="UP001084197">
    <property type="component" value="Unassembled WGS sequence"/>
</dbReference>
<keyword evidence="2" id="KW-1003">Cell membrane</keyword>